<dbReference type="PROSITE" id="PS50902">
    <property type="entry name" value="FLAVODOXIN_LIKE"/>
    <property type="match status" value="1"/>
</dbReference>
<evidence type="ECO:0000256" key="6">
    <source>
        <dbReference type="ARBA" id="ARBA00022982"/>
    </source>
</evidence>
<dbReference type="Proteomes" id="UP000091979">
    <property type="component" value="Unassembled WGS sequence"/>
</dbReference>
<comment type="function">
    <text evidence="7">Low-potential electron donor to a number of redox enzymes.</text>
</comment>
<dbReference type="InterPro" id="IPR050619">
    <property type="entry name" value="Flavodoxin"/>
</dbReference>
<evidence type="ECO:0000256" key="4">
    <source>
        <dbReference type="ARBA" id="ARBA00022630"/>
    </source>
</evidence>
<evidence type="ECO:0000256" key="1">
    <source>
        <dbReference type="ARBA" id="ARBA00001917"/>
    </source>
</evidence>
<dbReference type="Gene3D" id="3.40.50.360">
    <property type="match status" value="1"/>
</dbReference>
<dbReference type="PATRIC" id="fig|1560234.3.peg.1434"/>
<evidence type="ECO:0000313" key="10">
    <source>
        <dbReference type="Proteomes" id="UP000091979"/>
    </source>
</evidence>
<comment type="caution">
    <text evidence="9">The sequence shown here is derived from an EMBL/GenBank/DDBJ whole genome shotgun (WGS) entry which is preliminary data.</text>
</comment>
<proteinExistence type="inferred from homology"/>
<reference evidence="9 10" key="1">
    <citation type="submission" date="2015-01" db="EMBL/GenBank/DDBJ databases">
        <title>Desulfovibrio sp. JC271 draft genome sequence.</title>
        <authorList>
            <person name="Shivani Y."/>
            <person name="Subhash Y."/>
            <person name="Sasikala C."/>
            <person name="Ramana C.V."/>
        </authorList>
    </citation>
    <scope>NUCLEOTIDE SEQUENCE [LARGE SCALE GENOMIC DNA]</scope>
    <source>
        <strain evidence="9 10">JC271</strain>
    </source>
</reference>
<keyword evidence="5 7" id="KW-0288">FMN</keyword>
<sequence>MASVFITYGSTTGNTAYVAESVQRTLEQNGHEVTIEDVSDINVADLAKEYDLCCLGCSTWGEDEIELQDDFIPVYEEIENVDLTGKQIVCFGCGDSSYEYYCGAVDAIEEACKNAGATVFADSLKIDGDPKAEQADIDAWANDLVAKLNA</sequence>
<accession>A0A1B7XB45</accession>
<dbReference type="RefSeq" id="WP_066856307.1">
    <property type="nucleotide sequence ID" value="NZ_JXMS01000021.1"/>
</dbReference>
<dbReference type="InterPro" id="IPR010087">
    <property type="entry name" value="Flav_short"/>
</dbReference>
<dbReference type="EMBL" id="JXMS01000021">
    <property type="protein sequence ID" value="OBQ46556.1"/>
    <property type="molecule type" value="Genomic_DNA"/>
</dbReference>
<dbReference type="InterPro" id="IPR029039">
    <property type="entry name" value="Flavoprotein-like_sf"/>
</dbReference>
<dbReference type="Pfam" id="PF00258">
    <property type="entry name" value="Flavodoxin_1"/>
    <property type="match status" value="1"/>
</dbReference>
<evidence type="ECO:0000313" key="9">
    <source>
        <dbReference type="EMBL" id="OBQ46556.1"/>
    </source>
</evidence>
<comment type="cofactor">
    <cofactor evidence="1 7">
        <name>FMN</name>
        <dbReference type="ChEBI" id="CHEBI:58210"/>
    </cofactor>
</comment>
<evidence type="ECO:0000256" key="3">
    <source>
        <dbReference type="ARBA" id="ARBA00022448"/>
    </source>
</evidence>
<organism evidence="9 10">
    <name type="scientific">Halodesulfovibrio spirochaetisodalis</name>
    <dbReference type="NCBI Taxonomy" id="1560234"/>
    <lineage>
        <taxon>Bacteria</taxon>
        <taxon>Pseudomonadati</taxon>
        <taxon>Thermodesulfobacteriota</taxon>
        <taxon>Desulfovibrionia</taxon>
        <taxon>Desulfovibrionales</taxon>
        <taxon>Desulfovibrionaceae</taxon>
        <taxon>Halodesulfovibrio</taxon>
    </lineage>
</organism>
<keyword evidence="10" id="KW-1185">Reference proteome</keyword>
<gene>
    <name evidence="9" type="ORF">SP90_11710</name>
</gene>
<keyword evidence="3 7" id="KW-0813">Transport</keyword>
<dbReference type="PANTHER" id="PTHR42809:SF1">
    <property type="entry name" value="FLAVODOXIN 1"/>
    <property type="match status" value="1"/>
</dbReference>
<feature type="domain" description="Flavodoxin-like" evidence="8">
    <location>
        <begin position="4"/>
        <end position="145"/>
    </location>
</feature>
<evidence type="ECO:0000256" key="2">
    <source>
        <dbReference type="ARBA" id="ARBA00005267"/>
    </source>
</evidence>
<evidence type="ECO:0000259" key="8">
    <source>
        <dbReference type="PROSITE" id="PS50902"/>
    </source>
</evidence>
<dbReference type="STRING" id="1560234.SP90_11710"/>
<dbReference type="PANTHER" id="PTHR42809">
    <property type="entry name" value="FLAVODOXIN 2"/>
    <property type="match status" value="1"/>
</dbReference>
<dbReference type="GO" id="GO:0010181">
    <property type="term" value="F:FMN binding"/>
    <property type="evidence" value="ECO:0007669"/>
    <property type="project" value="UniProtKB-UniRule"/>
</dbReference>
<name>A0A1B7XB45_9BACT</name>
<evidence type="ECO:0000256" key="7">
    <source>
        <dbReference type="RuleBase" id="RU367037"/>
    </source>
</evidence>
<evidence type="ECO:0000256" key="5">
    <source>
        <dbReference type="ARBA" id="ARBA00022643"/>
    </source>
</evidence>
<dbReference type="InterPro" id="IPR008254">
    <property type="entry name" value="Flavodoxin/NO_synth"/>
</dbReference>
<dbReference type="GO" id="GO:0009055">
    <property type="term" value="F:electron transfer activity"/>
    <property type="evidence" value="ECO:0007669"/>
    <property type="project" value="UniProtKB-UniRule"/>
</dbReference>
<keyword evidence="4 7" id="KW-0285">Flavoprotein</keyword>
<keyword evidence="6 7" id="KW-0249">Electron transport</keyword>
<dbReference type="AlphaFoldDB" id="A0A1B7XB45"/>
<dbReference type="NCBIfam" id="TIGR01753">
    <property type="entry name" value="flav_short"/>
    <property type="match status" value="1"/>
</dbReference>
<comment type="similarity">
    <text evidence="2 7">Belongs to the flavodoxin family.</text>
</comment>
<dbReference type="SUPFAM" id="SSF52218">
    <property type="entry name" value="Flavoproteins"/>
    <property type="match status" value="1"/>
</dbReference>
<dbReference type="OrthoDB" id="9790745at2"/>
<protein>
    <recommendedName>
        <fullName evidence="7">Flavodoxin</fullName>
    </recommendedName>
</protein>